<feature type="transmembrane region" description="Helical" evidence="1">
    <location>
        <begin position="12"/>
        <end position="29"/>
    </location>
</feature>
<keyword evidence="1" id="KW-1133">Transmembrane helix</keyword>
<dbReference type="RefSeq" id="WP_152306224.1">
    <property type="nucleotide sequence ID" value="NZ_CP043617.1"/>
</dbReference>
<dbReference type="NCBIfam" id="TIGR00254">
    <property type="entry name" value="GGDEF"/>
    <property type="match status" value="1"/>
</dbReference>
<dbReference type="PROSITE" id="PS50887">
    <property type="entry name" value="GGDEF"/>
    <property type="match status" value="1"/>
</dbReference>
<dbReference type="Pfam" id="PF00563">
    <property type="entry name" value="EAL"/>
    <property type="match status" value="1"/>
</dbReference>
<evidence type="ECO:0000256" key="1">
    <source>
        <dbReference type="SAM" id="Phobius"/>
    </source>
</evidence>
<name>A0A5P8NXX1_9BACT</name>
<evidence type="ECO:0000259" key="2">
    <source>
        <dbReference type="PROSITE" id="PS50883"/>
    </source>
</evidence>
<dbReference type="InterPro" id="IPR029787">
    <property type="entry name" value="Nucleotide_cyclase"/>
</dbReference>
<dbReference type="Gene3D" id="3.20.20.450">
    <property type="entry name" value="EAL domain"/>
    <property type="match status" value="1"/>
</dbReference>
<feature type="transmembrane region" description="Helical" evidence="1">
    <location>
        <begin position="173"/>
        <end position="195"/>
    </location>
</feature>
<dbReference type="AlphaFoldDB" id="A0A5P8NXX1"/>
<dbReference type="Gene3D" id="3.30.70.270">
    <property type="match status" value="1"/>
</dbReference>
<feature type="domain" description="GGDEF" evidence="3">
    <location>
        <begin position="289"/>
        <end position="426"/>
    </location>
</feature>
<keyword evidence="1" id="KW-0472">Membrane</keyword>
<dbReference type="GO" id="GO:0071111">
    <property type="term" value="F:cyclic-guanylate-specific phosphodiesterase activity"/>
    <property type="evidence" value="ECO:0007669"/>
    <property type="project" value="InterPro"/>
</dbReference>
<dbReference type="SMART" id="SM00052">
    <property type="entry name" value="EAL"/>
    <property type="match status" value="1"/>
</dbReference>
<dbReference type="Gene3D" id="1.20.120.30">
    <property type="entry name" value="Aspartate receptor, ligand-binding domain"/>
    <property type="match status" value="1"/>
</dbReference>
<gene>
    <name evidence="4" type="ORF">FJR48_00495</name>
</gene>
<dbReference type="PROSITE" id="PS50883">
    <property type="entry name" value="EAL"/>
    <property type="match status" value="1"/>
</dbReference>
<dbReference type="InterPro" id="IPR050706">
    <property type="entry name" value="Cyclic-di-GMP_PDE-like"/>
</dbReference>
<dbReference type="FunFam" id="3.30.70.270:FF:000001">
    <property type="entry name" value="Diguanylate cyclase domain protein"/>
    <property type="match status" value="1"/>
</dbReference>
<evidence type="ECO:0000313" key="4">
    <source>
        <dbReference type="EMBL" id="QFR48281.1"/>
    </source>
</evidence>
<dbReference type="SMART" id="SM00267">
    <property type="entry name" value="GGDEF"/>
    <property type="match status" value="1"/>
</dbReference>
<protein>
    <submittedName>
        <fullName evidence="4">EAL domain-containing protein</fullName>
    </submittedName>
</protein>
<dbReference type="OrthoDB" id="5372181at2"/>
<dbReference type="Proteomes" id="UP000326944">
    <property type="component" value="Chromosome"/>
</dbReference>
<reference evidence="4 5" key="1">
    <citation type="submission" date="2019-09" db="EMBL/GenBank/DDBJ databases">
        <title>Sulfurimonas gotlandica sp. nov., a chemoautotrophic and psychrotolerant epsilonproteobacterium isolated from a pelagic redoxcline, and an emended description of the genus Sulfurimonas.</title>
        <authorList>
            <person name="Wang S."/>
            <person name="Jiang L."/>
            <person name="Shao S."/>
        </authorList>
    </citation>
    <scope>NUCLEOTIDE SEQUENCE [LARGE SCALE GENOMIC DNA]</scope>
    <source>
        <strain evidence="4 5">GYSZ_1</strain>
    </source>
</reference>
<dbReference type="Pfam" id="PF13682">
    <property type="entry name" value="CZB"/>
    <property type="match status" value="1"/>
</dbReference>
<dbReference type="InterPro" id="IPR035919">
    <property type="entry name" value="EAL_sf"/>
</dbReference>
<dbReference type="CDD" id="cd01948">
    <property type="entry name" value="EAL"/>
    <property type="match status" value="1"/>
</dbReference>
<evidence type="ECO:0000313" key="5">
    <source>
        <dbReference type="Proteomes" id="UP000326944"/>
    </source>
</evidence>
<dbReference type="InterPro" id="IPR043128">
    <property type="entry name" value="Rev_trsase/Diguanyl_cyclase"/>
</dbReference>
<keyword evidence="1" id="KW-0812">Transmembrane</keyword>
<dbReference type="KEGG" id="sulg:FJR48_00495"/>
<keyword evidence="5" id="KW-1185">Reference proteome</keyword>
<dbReference type="InterPro" id="IPR000160">
    <property type="entry name" value="GGDEF_dom"/>
</dbReference>
<accession>A0A5P8NXX1</accession>
<dbReference type="InterPro" id="IPR025991">
    <property type="entry name" value="Chemoreceptor_zinc-bind_dom"/>
</dbReference>
<dbReference type="SUPFAM" id="SSF141868">
    <property type="entry name" value="EAL domain-like"/>
    <property type="match status" value="1"/>
</dbReference>
<feature type="domain" description="EAL" evidence="2">
    <location>
        <begin position="435"/>
        <end position="690"/>
    </location>
</feature>
<dbReference type="EMBL" id="CP043617">
    <property type="protein sequence ID" value="QFR48281.1"/>
    <property type="molecule type" value="Genomic_DNA"/>
</dbReference>
<organism evidence="4 5">
    <name type="scientific">Sulfurimonas lithotrophica</name>
    <dbReference type="NCBI Taxonomy" id="2590022"/>
    <lineage>
        <taxon>Bacteria</taxon>
        <taxon>Pseudomonadati</taxon>
        <taxon>Campylobacterota</taxon>
        <taxon>Epsilonproteobacteria</taxon>
        <taxon>Campylobacterales</taxon>
        <taxon>Sulfurimonadaceae</taxon>
        <taxon>Sulfurimonas</taxon>
    </lineage>
</organism>
<dbReference type="PANTHER" id="PTHR33121:SF70">
    <property type="entry name" value="SIGNALING PROTEIN YKOW"/>
    <property type="match status" value="1"/>
</dbReference>
<proteinExistence type="predicted"/>
<sequence length="810" mass="93226">MLKLKYKPSLYFTLALTITFTVLVVLALHTSSTYNTIKTDTVLKMRTDSIKTIDVLEKNIATFIESYAVNEYDKLLNNEMKLSQHLAIIVKDYNMGKILSSDAYISGKIKLSSGKIVDFDPSNKQHKKLTTKALFFQSKKVLSSKGEEIGSISIYISGKNLENKLNRLIKDSIFDFILITFILTFLLYLSIYYFIIKPISNISYTLSIQDNDGIPINRIDFSGPKEISSLAKTINFMLDAIKKSRLKIEQHNKELDYTAKHDMLTDLPNRFLFNELIQKLLYKTKEDNTHLALLYIDLDGFKDINDKHGHEAGDLVLIKISQKIKTLLNKEDFVARLGGDEFVVALANLDNTKNIMLHLNRFLEVLKQNIPNPKDASQISTITSSIGVTFYPQQNEIGPEALLRQAAQAMYDAKKLGKNQYHIFNLDIDSSIKEHLHIIQDFEQSLKQNHFVLHYQPKADMRTNKIIGFETLLRWEHPQRGMLYPDQFLPQINTEKELMLSLGEWVVTSAFNQFSKWKEAGYDFSLSINISAHEFKEIKTFNLLKSLLEKYPNISPSEIEFEILETHAFDDILQAQRMIKTFQKLGFKIALDDFGTGYSTLSYLKDLSINTLKIDKSFVMDMLEDRASLSILEATLGLAEAFGCDVIAEGVESIEHGNTLIQLGCYNAQGYVLSKPMPSNEVIEWLKSYKGYKDWEENSKKFFHDNSALYATVEHKQWIKNLKKYLDDPVNNVYPELDKHKCSFAKWLKNDAKKYFSSESVKNIDDLHGKIHALANEVVNNKEIDKNIYFQKIMKLHEKIKIELNKYYGL</sequence>
<dbReference type="PANTHER" id="PTHR33121">
    <property type="entry name" value="CYCLIC DI-GMP PHOSPHODIESTERASE PDEF"/>
    <property type="match status" value="1"/>
</dbReference>
<dbReference type="CDD" id="cd01949">
    <property type="entry name" value="GGDEF"/>
    <property type="match status" value="1"/>
</dbReference>
<dbReference type="SUPFAM" id="SSF55073">
    <property type="entry name" value="Nucleotide cyclase"/>
    <property type="match status" value="1"/>
</dbReference>
<dbReference type="Pfam" id="PF00990">
    <property type="entry name" value="GGDEF"/>
    <property type="match status" value="1"/>
</dbReference>
<evidence type="ECO:0000259" key="3">
    <source>
        <dbReference type="PROSITE" id="PS50887"/>
    </source>
</evidence>
<dbReference type="InterPro" id="IPR001633">
    <property type="entry name" value="EAL_dom"/>
</dbReference>